<keyword evidence="11 13" id="KW-0443">Lipid metabolism</keyword>
<keyword evidence="10 13" id="KW-0067">ATP-binding</keyword>
<dbReference type="PANTHER" id="PTHR42724:SF1">
    <property type="entry name" value="TETRAACYLDISACCHARIDE 4'-KINASE, MITOCHONDRIAL-RELATED"/>
    <property type="match status" value="1"/>
</dbReference>
<gene>
    <name evidence="13 14" type="primary">lpxK</name>
    <name evidence="14" type="ORF">FJY75_03870</name>
</gene>
<dbReference type="HAMAP" id="MF_00409">
    <property type="entry name" value="LpxK"/>
    <property type="match status" value="1"/>
</dbReference>
<evidence type="ECO:0000256" key="5">
    <source>
        <dbReference type="ARBA" id="ARBA00022516"/>
    </source>
</evidence>
<dbReference type="GO" id="GO:0009029">
    <property type="term" value="F:lipid-A 4'-kinase activity"/>
    <property type="evidence" value="ECO:0007669"/>
    <property type="project" value="UniProtKB-UniRule"/>
</dbReference>
<evidence type="ECO:0000256" key="6">
    <source>
        <dbReference type="ARBA" id="ARBA00022556"/>
    </source>
</evidence>
<dbReference type="InterPro" id="IPR003758">
    <property type="entry name" value="LpxK"/>
</dbReference>
<evidence type="ECO:0000256" key="4">
    <source>
        <dbReference type="ARBA" id="ARBA00016436"/>
    </source>
</evidence>
<dbReference type="GO" id="GO:0005524">
    <property type="term" value="F:ATP binding"/>
    <property type="evidence" value="ECO:0007669"/>
    <property type="project" value="UniProtKB-UniRule"/>
</dbReference>
<dbReference type="GO" id="GO:0009245">
    <property type="term" value="P:lipid A biosynthetic process"/>
    <property type="evidence" value="ECO:0007669"/>
    <property type="project" value="UniProtKB-UniRule"/>
</dbReference>
<dbReference type="SUPFAM" id="SSF52540">
    <property type="entry name" value="P-loop containing nucleoside triphosphate hydrolases"/>
    <property type="match status" value="1"/>
</dbReference>
<proteinExistence type="inferred from homology"/>
<dbReference type="EC" id="2.7.1.130" evidence="3 13"/>
<dbReference type="CDD" id="cd01983">
    <property type="entry name" value="SIMIBI"/>
    <property type="match status" value="1"/>
</dbReference>
<comment type="pathway">
    <text evidence="2 13">Glycolipid biosynthesis; lipid IV(A) biosynthesis; lipid IV(A) from (3R)-3-hydroxytetradecanoyl-[acyl-carrier-protein] and UDP-N-acetyl-alpha-D-glucosamine: step 6/6.</text>
</comment>
<feature type="binding site" evidence="13">
    <location>
        <begin position="65"/>
        <end position="72"/>
    </location>
    <ligand>
        <name>ATP</name>
        <dbReference type="ChEBI" id="CHEBI:30616"/>
    </ligand>
</feature>
<dbReference type="InterPro" id="IPR027417">
    <property type="entry name" value="P-loop_NTPase"/>
</dbReference>
<dbReference type="PANTHER" id="PTHR42724">
    <property type="entry name" value="TETRAACYLDISACCHARIDE 4'-KINASE"/>
    <property type="match status" value="1"/>
</dbReference>
<dbReference type="NCBIfam" id="TIGR00682">
    <property type="entry name" value="lpxK"/>
    <property type="match status" value="1"/>
</dbReference>
<evidence type="ECO:0000256" key="1">
    <source>
        <dbReference type="ARBA" id="ARBA00002274"/>
    </source>
</evidence>
<evidence type="ECO:0000256" key="3">
    <source>
        <dbReference type="ARBA" id="ARBA00012071"/>
    </source>
</evidence>
<dbReference type="Pfam" id="PF02606">
    <property type="entry name" value="LpxK"/>
    <property type="match status" value="1"/>
</dbReference>
<evidence type="ECO:0000256" key="12">
    <source>
        <dbReference type="ARBA" id="ARBA00029757"/>
    </source>
</evidence>
<comment type="similarity">
    <text evidence="13">Belongs to the LpxK family.</text>
</comment>
<evidence type="ECO:0000256" key="2">
    <source>
        <dbReference type="ARBA" id="ARBA00004870"/>
    </source>
</evidence>
<comment type="caution">
    <text evidence="14">The sequence shown here is derived from an EMBL/GenBank/DDBJ whole genome shotgun (WGS) entry which is preliminary data.</text>
</comment>
<evidence type="ECO:0000313" key="14">
    <source>
        <dbReference type="EMBL" id="MBM3316971.1"/>
    </source>
</evidence>
<evidence type="ECO:0000256" key="7">
    <source>
        <dbReference type="ARBA" id="ARBA00022679"/>
    </source>
</evidence>
<evidence type="ECO:0000313" key="15">
    <source>
        <dbReference type="Proteomes" id="UP000748308"/>
    </source>
</evidence>
<dbReference type="AlphaFoldDB" id="A0A937X791"/>
<sequence length="383" mass="41404">MGLTGLHRRLSRREERGAERLLIPPLAALSLLYRLAVAGRNLAYDRGWMRSERLAAWVLVVGGLSAGGSGKTPLAAELARRIARWGVPPLIVARAYRAAGFRRGALLVADGAGGAEPDPLRFGDEAALLARLAPGIPVAIARRRAEVLRDPALAELGARALVLDGGLQHRRLRPDLALATIDASLEPSSGRLLPLGDLREPWTALRRADWIVLHRGQLCPDPLPWERFLDRVAPGRPRLWTHTGLQAPEELGEGRVTPWPELRGRRLGLWTGLGHPEALVADLAAEGVVPAWRELAPDHARCDAALARRLRRAAARERLEAILVTLKDAVKLEAWRDALPPVLVCRSGIGFGRGLEAFEGQLRASLRAAGVLPAGDPPCAASD</sequence>
<comment type="catalytic activity">
    <reaction evidence="13">
        <text>a lipid A disaccharide + ATP = a lipid IVA + ADP + H(+)</text>
        <dbReference type="Rhea" id="RHEA:67840"/>
        <dbReference type="ChEBI" id="CHEBI:15378"/>
        <dbReference type="ChEBI" id="CHEBI:30616"/>
        <dbReference type="ChEBI" id="CHEBI:176343"/>
        <dbReference type="ChEBI" id="CHEBI:176425"/>
        <dbReference type="ChEBI" id="CHEBI:456216"/>
        <dbReference type="EC" id="2.7.1.130"/>
    </reaction>
</comment>
<name>A0A937X791_UNCEI</name>
<evidence type="ECO:0000256" key="13">
    <source>
        <dbReference type="HAMAP-Rule" id="MF_00409"/>
    </source>
</evidence>
<reference evidence="14" key="1">
    <citation type="submission" date="2019-03" db="EMBL/GenBank/DDBJ databases">
        <title>Lake Tanganyika Metagenome-Assembled Genomes (MAGs).</title>
        <authorList>
            <person name="Tran P."/>
        </authorList>
    </citation>
    <scope>NUCLEOTIDE SEQUENCE</scope>
    <source>
        <strain evidence="14">M_DeepCast_400m_m2_100</strain>
    </source>
</reference>
<keyword evidence="6 13" id="KW-0441">Lipid A biosynthesis</keyword>
<keyword evidence="5 13" id="KW-0444">Lipid biosynthesis</keyword>
<keyword evidence="8 13" id="KW-0547">Nucleotide-binding</keyword>
<evidence type="ECO:0000256" key="11">
    <source>
        <dbReference type="ARBA" id="ARBA00023098"/>
    </source>
</evidence>
<dbReference type="GO" id="GO:0009244">
    <property type="term" value="P:lipopolysaccharide core region biosynthetic process"/>
    <property type="evidence" value="ECO:0007669"/>
    <property type="project" value="TreeGrafter"/>
</dbReference>
<evidence type="ECO:0000256" key="10">
    <source>
        <dbReference type="ARBA" id="ARBA00022840"/>
    </source>
</evidence>
<keyword evidence="7 13" id="KW-0808">Transferase</keyword>
<dbReference type="GO" id="GO:0005886">
    <property type="term" value="C:plasma membrane"/>
    <property type="evidence" value="ECO:0007669"/>
    <property type="project" value="TreeGrafter"/>
</dbReference>
<evidence type="ECO:0000256" key="8">
    <source>
        <dbReference type="ARBA" id="ARBA00022741"/>
    </source>
</evidence>
<organism evidence="14 15">
    <name type="scientific">Eiseniibacteriota bacterium</name>
    <dbReference type="NCBI Taxonomy" id="2212470"/>
    <lineage>
        <taxon>Bacteria</taxon>
        <taxon>Candidatus Eiseniibacteriota</taxon>
    </lineage>
</organism>
<comment type="function">
    <text evidence="1 13">Transfers the gamma-phosphate of ATP to the 4'-position of a tetraacyldisaccharide 1-phosphate intermediate (termed DS-1-P) to form tetraacyldisaccharide 1,4'-bis-phosphate (lipid IVA).</text>
</comment>
<accession>A0A937X791</accession>
<dbReference type="EMBL" id="VGIY01000061">
    <property type="protein sequence ID" value="MBM3316971.1"/>
    <property type="molecule type" value="Genomic_DNA"/>
</dbReference>
<protein>
    <recommendedName>
        <fullName evidence="4 13">Tetraacyldisaccharide 4'-kinase</fullName>
        <ecNumber evidence="3 13">2.7.1.130</ecNumber>
    </recommendedName>
    <alternativeName>
        <fullName evidence="12 13">Lipid A 4'-kinase</fullName>
    </alternativeName>
</protein>
<evidence type="ECO:0000256" key="9">
    <source>
        <dbReference type="ARBA" id="ARBA00022777"/>
    </source>
</evidence>
<keyword evidence="9 13" id="KW-0418">Kinase</keyword>
<dbReference type="Proteomes" id="UP000748308">
    <property type="component" value="Unassembled WGS sequence"/>
</dbReference>